<feature type="transmembrane region" description="Helical" evidence="9">
    <location>
        <begin position="224"/>
        <end position="248"/>
    </location>
</feature>
<dbReference type="InterPro" id="IPR001851">
    <property type="entry name" value="ABC_transp_permease"/>
</dbReference>
<accession>A0A537JJ52</accession>
<dbReference type="GO" id="GO:0005886">
    <property type="term" value="C:plasma membrane"/>
    <property type="evidence" value="ECO:0007669"/>
    <property type="project" value="UniProtKB-SubCell"/>
</dbReference>
<organism evidence="10 11">
    <name type="scientific">Candidatus Segetimicrobium genomatis</name>
    <dbReference type="NCBI Taxonomy" id="2569760"/>
    <lineage>
        <taxon>Bacteria</taxon>
        <taxon>Bacillati</taxon>
        <taxon>Candidatus Sysuimicrobiota</taxon>
        <taxon>Candidatus Sysuimicrobiia</taxon>
        <taxon>Candidatus Sysuimicrobiales</taxon>
        <taxon>Candidatus Segetimicrobiaceae</taxon>
        <taxon>Candidatus Segetimicrobium</taxon>
    </lineage>
</organism>
<evidence type="ECO:0000256" key="8">
    <source>
        <dbReference type="ARBA" id="ARBA00037998"/>
    </source>
</evidence>
<evidence type="ECO:0000256" key="6">
    <source>
        <dbReference type="ARBA" id="ARBA00022989"/>
    </source>
</evidence>
<keyword evidence="2" id="KW-0813">Transport</keyword>
<keyword evidence="3" id="KW-1003">Cell membrane</keyword>
<evidence type="ECO:0000256" key="1">
    <source>
        <dbReference type="ARBA" id="ARBA00004651"/>
    </source>
</evidence>
<dbReference type="GO" id="GO:0022857">
    <property type="term" value="F:transmembrane transporter activity"/>
    <property type="evidence" value="ECO:0007669"/>
    <property type="project" value="InterPro"/>
</dbReference>
<protein>
    <submittedName>
        <fullName evidence="10">Branched-chain amino acid ABC transporter permease</fullName>
    </submittedName>
</protein>
<keyword evidence="4 9" id="KW-0812">Transmembrane</keyword>
<dbReference type="Pfam" id="PF02653">
    <property type="entry name" value="BPD_transp_2"/>
    <property type="match status" value="1"/>
</dbReference>
<evidence type="ECO:0000256" key="7">
    <source>
        <dbReference type="ARBA" id="ARBA00023136"/>
    </source>
</evidence>
<feature type="transmembrane region" description="Helical" evidence="9">
    <location>
        <begin position="136"/>
        <end position="158"/>
    </location>
</feature>
<dbReference type="Proteomes" id="UP000320048">
    <property type="component" value="Unassembled WGS sequence"/>
</dbReference>
<evidence type="ECO:0000313" key="10">
    <source>
        <dbReference type="EMBL" id="TMI83342.1"/>
    </source>
</evidence>
<dbReference type="PANTHER" id="PTHR11795:SF452">
    <property type="entry name" value="ABC TRANSPORTER PERMEASE PROTEIN"/>
    <property type="match status" value="1"/>
</dbReference>
<feature type="transmembrane region" description="Helical" evidence="9">
    <location>
        <begin position="260"/>
        <end position="279"/>
    </location>
</feature>
<evidence type="ECO:0000256" key="9">
    <source>
        <dbReference type="SAM" id="Phobius"/>
    </source>
</evidence>
<feature type="transmembrane region" description="Helical" evidence="9">
    <location>
        <begin position="62"/>
        <end position="83"/>
    </location>
</feature>
<dbReference type="PANTHER" id="PTHR11795">
    <property type="entry name" value="BRANCHED-CHAIN AMINO ACID TRANSPORT SYSTEM PERMEASE PROTEIN LIVH"/>
    <property type="match status" value="1"/>
</dbReference>
<keyword evidence="5" id="KW-0029">Amino-acid transport</keyword>
<comment type="caution">
    <text evidence="10">The sequence shown here is derived from an EMBL/GenBank/DDBJ whole genome shotgun (WGS) entry which is preliminary data.</text>
</comment>
<comment type="similarity">
    <text evidence="8">Belongs to the binding-protein-dependent transport system permease family. LivHM subfamily.</text>
</comment>
<gene>
    <name evidence="10" type="ORF">E6H04_03145</name>
</gene>
<dbReference type="CDD" id="cd06582">
    <property type="entry name" value="TM_PBP1_LivH_like"/>
    <property type="match status" value="1"/>
</dbReference>
<evidence type="ECO:0000256" key="3">
    <source>
        <dbReference type="ARBA" id="ARBA00022475"/>
    </source>
</evidence>
<feature type="transmembrane region" description="Helical" evidence="9">
    <location>
        <begin position="6"/>
        <end position="30"/>
    </location>
</feature>
<dbReference type="GO" id="GO:0006865">
    <property type="term" value="P:amino acid transport"/>
    <property type="evidence" value="ECO:0007669"/>
    <property type="project" value="UniProtKB-KW"/>
</dbReference>
<dbReference type="AlphaFoldDB" id="A0A537JJ52"/>
<evidence type="ECO:0000256" key="5">
    <source>
        <dbReference type="ARBA" id="ARBA00022970"/>
    </source>
</evidence>
<proteinExistence type="inferred from homology"/>
<sequence length="288" mass="30767">MVILAQLINGLATGGLYALVAAGIAMIFGVSELVNWAHGEFLMIASYLFFALYVLARLPYPIAGLCTMLLMLAFGALFQMIVIRPVVHRPWQTQLVATLGASIFLINSAIVVFGTFPRRAATPLSMQNLTIGSLSISYQRLLLIGLTLFAFFVLHMFIHRAKLGKAMRAVSQNRDACVAVGIDIQLIVLTAFAIGGSLVGLAAALYAPLGNITPLMGIPLTFKAFAVVIMGGFGSVNGAVASAVILGVVEAFTIQFLSSAYVDAMSFLMMLTVLVWRPFGLFGRQVGI</sequence>
<keyword evidence="7 9" id="KW-0472">Membrane</keyword>
<feature type="transmembrane region" description="Helical" evidence="9">
    <location>
        <begin position="178"/>
        <end position="204"/>
    </location>
</feature>
<feature type="transmembrane region" description="Helical" evidence="9">
    <location>
        <begin position="95"/>
        <end position="116"/>
    </location>
</feature>
<evidence type="ECO:0000256" key="2">
    <source>
        <dbReference type="ARBA" id="ARBA00022448"/>
    </source>
</evidence>
<reference evidence="10 11" key="1">
    <citation type="journal article" date="2019" name="Nat. Microbiol.">
        <title>Mediterranean grassland soil C-N compound turnover is dependent on rainfall and depth, and is mediated by genomically divergent microorganisms.</title>
        <authorList>
            <person name="Diamond S."/>
            <person name="Andeer P.F."/>
            <person name="Li Z."/>
            <person name="Crits-Christoph A."/>
            <person name="Burstein D."/>
            <person name="Anantharaman K."/>
            <person name="Lane K.R."/>
            <person name="Thomas B.C."/>
            <person name="Pan C."/>
            <person name="Northen T.R."/>
            <person name="Banfield J.F."/>
        </authorList>
    </citation>
    <scope>NUCLEOTIDE SEQUENCE [LARGE SCALE GENOMIC DNA]</scope>
    <source>
        <strain evidence="10">NP_7</strain>
    </source>
</reference>
<dbReference type="InterPro" id="IPR052157">
    <property type="entry name" value="BCAA_transport_permease"/>
</dbReference>
<evidence type="ECO:0000313" key="11">
    <source>
        <dbReference type="Proteomes" id="UP000320048"/>
    </source>
</evidence>
<keyword evidence="6 9" id="KW-1133">Transmembrane helix</keyword>
<feature type="transmembrane region" description="Helical" evidence="9">
    <location>
        <begin position="37"/>
        <end position="56"/>
    </location>
</feature>
<comment type="subcellular location">
    <subcellularLocation>
        <location evidence="1">Cell membrane</location>
        <topology evidence="1">Multi-pass membrane protein</topology>
    </subcellularLocation>
</comment>
<name>A0A537JJ52_9BACT</name>
<evidence type="ECO:0000256" key="4">
    <source>
        <dbReference type="ARBA" id="ARBA00022692"/>
    </source>
</evidence>
<dbReference type="EMBL" id="VBAO01000078">
    <property type="protein sequence ID" value="TMI83342.1"/>
    <property type="molecule type" value="Genomic_DNA"/>
</dbReference>